<name>A0A5C6LHV0_9BACT</name>
<dbReference type="OrthoDB" id="99480at2"/>
<accession>A0A5C6LHV0</accession>
<dbReference type="EMBL" id="VOHS01000088">
    <property type="protein sequence ID" value="TWV89601.1"/>
    <property type="molecule type" value="Genomic_DNA"/>
</dbReference>
<dbReference type="AlphaFoldDB" id="A0A5C6LHV0"/>
<protein>
    <recommendedName>
        <fullName evidence="4">Carboxypeptidase-like regulatory domain-containing protein</fullName>
    </recommendedName>
</protein>
<dbReference type="SUPFAM" id="SSF49452">
    <property type="entry name" value="Starch-binding domain-like"/>
    <property type="match status" value="1"/>
</dbReference>
<dbReference type="GO" id="GO:0030246">
    <property type="term" value="F:carbohydrate binding"/>
    <property type="evidence" value="ECO:0007669"/>
    <property type="project" value="InterPro"/>
</dbReference>
<comment type="caution">
    <text evidence="2">The sequence shown here is derived from an EMBL/GenBank/DDBJ whole genome shotgun (WGS) entry which is preliminary data.</text>
</comment>
<sequence>MRRLAFFFLLFLTSGVYAQQQHGSISGIVTTKSGEPVAYVNVSVKGTSYGATTTDKVISVSIVSTPALIPHRKCCKIIRRRNR</sequence>
<feature type="signal peptide" evidence="1">
    <location>
        <begin position="1"/>
        <end position="18"/>
    </location>
</feature>
<keyword evidence="1" id="KW-0732">Signal</keyword>
<reference evidence="2 3" key="1">
    <citation type="submission" date="2019-08" db="EMBL/GenBank/DDBJ databases">
        <title>Whole genome sequencing of chitin degrading bacteria Chitinophaga pinensis YS16.</title>
        <authorList>
            <person name="Singh R.P."/>
            <person name="Manchanda G."/>
            <person name="Maurya I.K."/>
            <person name="Joshi N.K."/>
            <person name="Srivastava A.K."/>
        </authorList>
    </citation>
    <scope>NUCLEOTIDE SEQUENCE [LARGE SCALE GENOMIC DNA]</scope>
    <source>
        <strain evidence="2 3">YS-16</strain>
    </source>
</reference>
<feature type="chain" id="PRO_5022822151" description="Carboxypeptidase-like regulatory domain-containing protein" evidence="1">
    <location>
        <begin position="19"/>
        <end position="83"/>
    </location>
</feature>
<evidence type="ECO:0000256" key="1">
    <source>
        <dbReference type="SAM" id="SignalP"/>
    </source>
</evidence>
<dbReference type="InterPro" id="IPR013784">
    <property type="entry name" value="Carb-bd-like_fold"/>
</dbReference>
<evidence type="ECO:0000313" key="3">
    <source>
        <dbReference type="Proteomes" id="UP000318815"/>
    </source>
</evidence>
<dbReference type="Proteomes" id="UP000318815">
    <property type="component" value="Unassembled WGS sequence"/>
</dbReference>
<gene>
    <name evidence="2" type="ORF">FEF09_29930</name>
</gene>
<evidence type="ECO:0008006" key="4">
    <source>
        <dbReference type="Google" id="ProtNLM"/>
    </source>
</evidence>
<evidence type="ECO:0000313" key="2">
    <source>
        <dbReference type="EMBL" id="TWV89601.1"/>
    </source>
</evidence>
<proteinExistence type="predicted"/>
<keyword evidence="3" id="KW-1185">Reference proteome</keyword>
<organism evidence="2 3">
    <name type="scientific">Chitinophaga pinensis</name>
    <dbReference type="NCBI Taxonomy" id="79329"/>
    <lineage>
        <taxon>Bacteria</taxon>
        <taxon>Pseudomonadati</taxon>
        <taxon>Bacteroidota</taxon>
        <taxon>Chitinophagia</taxon>
        <taxon>Chitinophagales</taxon>
        <taxon>Chitinophagaceae</taxon>
        <taxon>Chitinophaga</taxon>
    </lineage>
</organism>